<dbReference type="AlphaFoldDB" id="A0A4C1ZSG6"/>
<protein>
    <submittedName>
        <fullName evidence="1">Uncharacterized protein</fullName>
    </submittedName>
</protein>
<dbReference type="Proteomes" id="UP000299102">
    <property type="component" value="Unassembled WGS sequence"/>
</dbReference>
<accession>A0A4C1ZSG6</accession>
<evidence type="ECO:0000313" key="1">
    <source>
        <dbReference type="EMBL" id="GBP91871.1"/>
    </source>
</evidence>
<evidence type="ECO:0000313" key="2">
    <source>
        <dbReference type="Proteomes" id="UP000299102"/>
    </source>
</evidence>
<proteinExistence type="predicted"/>
<reference evidence="1 2" key="1">
    <citation type="journal article" date="2019" name="Commun. Biol.">
        <title>The bagworm genome reveals a unique fibroin gene that provides high tensile strength.</title>
        <authorList>
            <person name="Kono N."/>
            <person name="Nakamura H."/>
            <person name="Ohtoshi R."/>
            <person name="Tomita M."/>
            <person name="Numata K."/>
            <person name="Arakawa K."/>
        </authorList>
    </citation>
    <scope>NUCLEOTIDE SEQUENCE [LARGE SCALE GENOMIC DNA]</scope>
</reference>
<organism evidence="1 2">
    <name type="scientific">Eumeta variegata</name>
    <name type="common">Bagworm moth</name>
    <name type="synonym">Eumeta japonica</name>
    <dbReference type="NCBI Taxonomy" id="151549"/>
    <lineage>
        <taxon>Eukaryota</taxon>
        <taxon>Metazoa</taxon>
        <taxon>Ecdysozoa</taxon>
        <taxon>Arthropoda</taxon>
        <taxon>Hexapoda</taxon>
        <taxon>Insecta</taxon>
        <taxon>Pterygota</taxon>
        <taxon>Neoptera</taxon>
        <taxon>Endopterygota</taxon>
        <taxon>Lepidoptera</taxon>
        <taxon>Glossata</taxon>
        <taxon>Ditrysia</taxon>
        <taxon>Tineoidea</taxon>
        <taxon>Psychidae</taxon>
        <taxon>Oiketicinae</taxon>
        <taxon>Eumeta</taxon>
    </lineage>
</organism>
<comment type="caution">
    <text evidence="1">The sequence shown here is derived from an EMBL/GenBank/DDBJ whole genome shotgun (WGS) entry which is preliminary data.</text>
</comment>
<dbReference type="EMBL" id="BGZK01002218">
    <property type="protein sequence ID" value="GBP91871.1"/>
    <property type="molecule type" value="Genomic_DNA"/>
</dbReference>
<sequence>MCVVDRSARAALGSPTRTVSVGSNTADTKCQTSLMLRARFIRKTAFVYANMQSLTFVPSLVRSMRYPCDVRLEPLIARRYDGGGNLLGV</sequence>
<keyword evidence="2" id="KW-1185">Reference proteome</keyword>
<name>A0A4C1ZSG6_EUMVA</name>
<gene>
    <name evidence="1" type="ORF">EVAR_59457_1</name>
</gene>